<keyword evidence="3" id="KW-1185">Reference proteome</keyword>
<dbReference type="AlphaFoldDB" id="A0A9P1M9Y1"/>
<evidence type="ECO:0000256" key="1">
    <source>
        <dbReference type="SAM" id="MobiDB-lite"/>
    </source>
</evidence>
<name>A0A9P1M9Y1_9PEZI</name>
<dbReference type="OrthoDB" id="4489171at2759"/>
<dbReference type="GO" id="GO:0005634">
    <property type="term" value="C:nucleus"/>
    <property type="evidence" value="ECO:0007669"/>
    <property type="project" value="TreeGrafter"/>
</dbReference>
<gene>
    <name evidence="2" type="ORF">PPNO1_LOCUS3542</name>
</gene>
<dbReference type="PANTHER" id="PTHR39597:SF1">
    <property type="entry name" value="UBA DOMAIN-CONTAINING PROTEIN RUP1"/>
    <property type="match status" value="1"/>
</dbReference>
<dbReference type="PANTHER" id="PTHR39597">
    <property type="entry name" value="UBA DOMAIN-CONTAINING PROTEIN RUP1"/>
    <property type="match status" value="1"/>
</dbReference>
<reference evidence="2" key="1">
    <citation type="submission" date="2022-11" db="EMBL/GenBank/DDBJ databases">
        <authorList>
            <person name="Scott C."/>
            <person name="Bruce N."/>
        </authorList>
    </citation>
    <scope>NUCLEOTIDE SEQUENCE</scope>
</reference>
<proteinExistence type="predicted"/>
<dbReference type="InterPro" id="IPR055335">
    <property type="entry name" value="Ucp6/RUP1"/>
</dbReference>
<dbReference type="EMBL" id="CALLCH030000009">
    <property type="protein sequence ID" value="CAI4213797.1"/>
    <property type="molecule type" value="Genomic_DNA"/>
</dbReference>
<accession>A0A9P1M9Y1</accession>
<organism evidence="2 3">
    <name type="scientific">Parascedosporium putredinis</name>
    <dbReference type="NCBI Taxonomy" id="1442378"/>
    <lineage>
        <taxon>Eukaryota</taxon>
        <taxon>Fungi</taxon>
        <taxon>Dikarya</taxon>
        <taxon>Ascomycota</taxon>
        <taxon>Pezizomycotina</taxon>
        <taxon>Sordariomycetes</taxon>
        <taxon>Hypocreomycetidae</taxon>
        <taxon>Microascales</taxon>
        <taxon>Microascaceae</taxon>
        <taxon>Parascedosporium</taxon>
    </lineage>
</organism>
<dbReference type="Proteomes" id="UP000838763">
    <property type="component" value="Unassembled WGS sequence"/>
</dbReference>
<evidence type="ECO:0000313" key="2">
    <source>
        <dbReference type="EMBL" id="CAI4213797.1"/>
    </source>
</evidence>
<evidence type="ECO:0000313" key="3">
    <source>
        <dbReference type="Proteomes" id="UP000838763"/>
    </source>
</evidence>
<protein>
    <submittedName>
        <fullName evidence="2">Uncharacterized protein</fullName>
    </submittedName>
</protein>
<comment type="caution">
    <text evidence="2">The sequence shown here is derived from an EMBL/GenBank/DDBJ whole genome shotgun (WGS) entry which is preliminary data.</text>
</comment>
<sequence>MGILNRTMDNWEPQSFVQQNVAEPTDADVRAFLEFAGLSDDDRALATRALRQPNADVNQLVMEFYDDEVAFRKKHSWDETAFTASRDGSDAPMSFHIESAPDHGGPQILHGVVPGQDNPYYGATAPSRPPTPTKRRSPLGRAIDLTTADLPGSLGPTAADDEDEDFKRALMESATEAGLDAPPQVSGVMGDYERPLFGPATRNQYEEDQWALVRQENAARTAPAVGVYPSRRRRDANAPAFLLNDGHLTIESARF</sequence>
<dbReference type="GO" id="GO:0016579">
    <property type="term" value="P:protein deubiquitination"/>
    <property type="evidence" value="ECO:0007669"/>
    <property type="project" value="TreeGrafter"/>
</dbReference>
<dbReference type="GO" id="GO:0005829">
    <property type="term" value="C:cytosol"/>
    <property type="evidence" value="ECO:0007669"/>
    <property type="project" value="TreeGrafter"/>
</dbReference>
<feature type="region of interest" description="Disordered" evidence="1">
    <location>
        <begin position="116"/>
        <end position="138"/>
    </location>
</feature>